<dbReference type="InterPro" id="IPR006124">
    <property type="entry name" value="Metalloenzyme"/>
</dbReference>
<feature type="binding site" evidence="10 12">
    <location>
        <position position="188"/>
    </location>
    <ligand>
        <name>substrate</name>
    </ligand>
</feature>
<comment type="pathway">
    <text evidence="2 10">Carbohydrate degradation; glycolysis; pyruvate from D-glyceraldehyde 3-phosphate: step 3/5.</text>
</comment>
<dbReference type="InterPro" id="IPR011258">
    <property type="entry name" value="BPG-indep_PGM_N"/>
</dbReference>
<dbReference type="HAMAP" id="MF_01038">
    <property type="entry name" value="GpmI"/>
    <property type="match status" value="1"/>
</dbReference>
<proteinExistence type="inferred from homology"/>
<feature type="binding site" evidence="10 13">
    <location>
        <position position="406"/>
    </location>
    <ligand>
        <name>Mn(2+)</name>
        <dbReference type="ChEBI" id="CHEBI:29035"/>
        <label>1</label>
    </ligand>
</feature>
<dbReference type="SUPFAM" id="SSF53649">
    <property type="entry name" value="Alkaline phosphatase-like"/>
    <property type="match status" value="1"/>
</dbReference>
<evidence type="ECO:0000313" key="16">
    <source>
        <dbReference type="EMBL" id="OGI42096.1"/>
    </source>
</evidence>
<sequence length="528" mass="57458">MSPRTPKPLVLVILDGWGYRLETQYNAIAAAKKPVWDRLWQDYPHTLIQASEAAVGLPSSQMGNSEVGHLNLGAGRVVYQEYSRINRAISTGTFFTNKTLTDAVDLALKTGAAVHIMGLLSPGGVHSHEDHIHAMAELAARRGVEKLYLHAFLDGRDTPPQSAAPSIRATEEKFGALGRGRFASVIGRHYAMDRDHRWPRIQAAYDLVTLGKGEYAAPSAGAALEMAYARGETDEFVKATAVAPPGEEPARIRDGDVLIFMNFRSDRARQITRPFIEKDFAAFKRRASPKLGAFVSLTEYNSEFHVPVAFPAERLRNVMGAYLASLGLHQLRVAETEKYAHVTFFFNGGVETPYEYEDRVLVPSPTDVPTYNLKPEMSAARVADEVIKAVRRGAHDVIICNFANPDMVGHTGDFAATVKAIEAVDRCLGRVHEAVLAAGGELLITSDHGNAEQLFDFETGQPHTAHTTNPVPLIYVGRPADAAASGALEDVAPTMLHLLGLPIPPEMSGRQLITLRAEKATVAAEGRG</sequence>
<evidence type="ECO:0000256" key="5">
    <source>
        <dbReference type="ARBA" id="ARBA00022723"/>
    </source>
</evidence>
<dbReference type="PANTHER" id="PTHR31637:SF0">
    <property type="entry name" value="2,3-BISPHOSPHOGLYCERATE-INDEPENDENT PHOSPHOGLYCERATE MUTASE"/>
    <property type="match status" value="1"/>
</dbReference>
<dbReference type="UniPathway" id="UPA00109">
    <property type="reaction ID" value="UER00186"/>
</dbReference>
<comment type="similarity">
    <text evidence="3 10">Belongs to the BPG-independent phosphoglycerate mutase family.</text>
</comment>
<dbReference type="GO" id="GO:0005829">
    <property type="term" value="C:cytosol"/>
    <property type="evidence" value="ECO:0007669"/>
    <property type="project" value="TreeGrafter"/>
</dbReference>
<feature type="binding site" evidence="10 13">
    <location>
        <position position="410"/>
    </location>
    <ligand>
        <name>Mn(2+)</name>
        <dbReference type="ChEBI" id="CHEBI:29035"/>
        <label>1</label>
    </ligand>
</feature>
<evidence type="ECO:0000259" key="15">
    <source>
        <dbReference type="Pfam" id="PF06415"/>
    </source>
</evidence>
<dbReference type="InterPro" id="IPR017850">
    <property type="entry name" value="Alkaline_phosphatase_core_sf"/>
</dbReference>
<keyword evidence="8 10" id="KW-0413">Isomerase</keyword>
<dbReference type="GO" id="GO:0030145">
    <property type="term" value="F:manganese ion binding"/>
    <property type="evidence" value="ECO:0007669"/>
    <property type="project" value="UniProtKB-UniRule"/>
</dbReference>
<comment type="subunit">
    <text evidence="10">Monomer.</text>
</comment>
<dbReference type="GO" id="GO:0004619">
    <property type="term" value="F:phosphoglycerate mutase activity"/>
    <property type="evidence" value="ECO:0007669"/>
    <property type="project" value="UniProtKB-UniRule"/>
</dbReference>
<comment type="catalytic activity">
    <reaction evidence="1 10">
        <text>(2R)-2-phosphoglycerate = (2R)-3-phosphoglycerate</text>
        <dbReference type="Rhea" id="RHEA:15901"/>
        <dbReference type="ChEBI" id="CHEBI:58272"/>
        <dbReference type="ChEBI" id="CHEBI:58289"/>
        <dbReference type="EC" id="5.4.2.12"/>
    </reaction>
</comment>
<dbReference type="PANTHER" id="PTHR31637">
    <property type="entry name" value="2,3-BISPHOSPHOGLYCERATE-INDEPENDENT PHOSPHOGLYCERATE MUTASE"/>
    <property type="match status" value="1"/>
</dbReference>
<evidence type="ECO:0000256" key="8">
    <source>
        <dbReference type="ARBA" id="ARBA00023235"/>
    </source>
</evidence>
<evidence type="ECO:0000313" key="17">
    <source>
        <dbReference type="Proteomes" id="UP000179344"/>
    </source>
</evidence>
<feature type="binding site" evidence="10 13">
    <location>
        <position position="65"/>
    </location>
    <ligand>
        <name>Mn(2+)</name>
        <dbReference type="ChEBI" id="CHEBI:29035"/>
        <label>2</label>
    </ligand>
</feature>
<dbReference type="InterPro" id="IPR036646">
    <property type="entry name" value="PGAM_B_sf"/>
</dbReference>
<evidence type="ECO:0000256" key="11">
    <source>
        <dbReference type="PIRSR" id="PIRSR001492-1"/>
    </source>
</evidence>
<dbReference type="Gene3D" id="3.40.1450.10">
    <property type="entry name" value="BPG-independent phosphoglycerate mutase, domain B"/>
    <property type="match status" value="1"/>
</dbReference>
<evidence type="ECO:0000256" key="2">
    <source>
        <dbReference type="ARBA" id="ARBA00004798"/>
    </source>
</evidence>
<evidence type="ECO:0000256" key="6">
    <source>
        <dbReference type="ARBA" id="ARBA00023152"/>
    </source>
</evidence>
<feature type="binding site" evidence="10 12">
    <location>
        <position position="338"/>
    </location>
    <ligand>
        <name>substrate</name>
    </ligand>
</feature>
<dbReference type="GO" id="GO:0006096">
    <property type="term" value="P:glycolytic process"/>
    <property type="evidence" value="ECO:0007669"/>
    <property type="project" value="UniProtKB-UniRule"/>
</dbReference>
<gene>
    <name evidence="10" type="primary">gpmI</name>
    <name evidence="16" type="ORF">A2V92_01430</name>
</gene>
<dbReference type="SUPFAM" id="SSF64158">
    <property type="entry name" value="2,3-Bisphosphoglycerate-independent phosphoglycerate mutase, substrate-binding domain"/>
    <property type="match status" value="1"/>
</dbReference>
<organism evidence="16 17">
    <name type="scientific">Candidatus Muproteobacteria bacterium RBG_16_65_31</name>
    <dbReference type="NCBI Taxonomy" id="1817759"/>
    <lineage>
        <taxon>Bacteria</taxon>
        <taxon>Pseudomonadati</taxon>
        <taxon>Pseudomonadota</taxon>
        <taxon>Candidatus Muproteobacteria</taxon>
    </lineage>
</organism>
<feature type="domain" description="Metalloenzyme" evidence="14">
    <location>
        <begin position="7"/>
        <end position="502"/>
    </location>
</feature>
<dbReference type="FunFam" id="3.40.1450.10:FF:000001">
    <property type="entry name" value="2,3-bisphosphoglycerate-independent phosphoglycerate mutase"/>
    <property type="match status" value="1"/>
</dbReference>
<dbReference type="CDD" id="cd16010">
    <property type="entry name" value="iPGM"/>
    <property type="match status" value="1"/>
</dbReference>
<evidence type="ECO:0000259" key="14">
    <source>
        <dbReference type="Pfam" id="PF01676"/>
    </source>
</evidence>
<dbReference type="EC" id="5.4.2.12" evidence="4 10"/>
<accession>A0A1F6TAJ9</accession>
<comment type="function">
    <text evidence="10">Catalyzes the interconversion of 2-phosphoglycerate and 3-phosphoglycerate.</text>
</comment>
<feature type="active site" description="Phosphoserine intermediate" evidence="10 11">
    <location>
        <position position="65"/>
    </location>
</feature>
<name>A0A1F6TAJ9_9PROT</name>
<evidence type="ECO:0000256" key="4">
    <source>
        <dbReference type="ARBA" id="ARBA00012026"/>
    </source>
</evidence>
<dbReference type="Pfam" id="PF01676">
    <property type="entry name" value="Metalloenzyme"/>
    <property type="match status" value="1"/>
</dbReference>
<dbReference type="Gene3D" id="3.40.720.10">
    <property type="entry name" value="Alkaline Phosphatase, subunit A"/>
    <property type="match status" value="1"/>
</dbReference>
<dbReference type="EMBL" id="MFST01000161">
    <property type="protein sequence ID" value="OGI42096.1"/>
    <property type="molecule type" value="Genomic_DNA"/>
</dbReference>
<comment type="cofactor">
    <cofactor evidence="10">
        <name>Mn(2+)</name>
        <dbReference type="ChEBI" id="CHEBI:29035"/>
    </cofactor>
    <text evidence="10">Binds 2 manganese ions per subunit.</text>
</comment>
<dbReference type="PIRSF" id="PIRSF001492">
    <property type="entry name" value="IPGAM"/>
    <property type="match status" value="1"/>
</dbReference>
<dbReference type="Proteomes" id="UP000179344">
    <property type="component" value="Unassembled WGS sequence"/>
</dbReference>
<feature type="binding site" evidence="10 13">
    <location>
        <position position="466"/>
    </location>
    <ligand>
        <name>Mn(2+)</name>
        <dbReference type="ChEBI" id="CHEBI:29035"/>
        <label>1</label>
    </ligand>
</feature>
<evidence type="ECO:0000256" key="7">
    <source>
        <dbReference type="ARBA" id="ARBA00023211"/>
    </source>
</evidence>
<feature type="binding site" evidence="10 12">
    <location>
        <position position="194"/>
    </location>
    <ligand>
        <name>substrate</name>
    </ligand>
</feature>
<keyword evidence="5 10" id="KW-0479">Metal-binding</keyword>
<dbReference type="NCBIfam" id="TIGR01307">
    <property type="entry name" value="pgm_bpd_ind"/>
    <property type="match status" value="1"/>
</dbReference>
<evidence type="ECO:0000256" key="9">
    <source>
        <dbReference type="ARBA" id="ARBA00071648"/>
    </source>
</evidence>
<evidence type="ECO:0000256" key="1">
    <source>
        <dbReference type="ARBA" id="ARBA00000370"/>
    </source>
</evidence>
<dbReference type="AlphaFoldDB" id="A0A1F6TAJ9"/>
<dbReference type="Pfam" id="PF06415">
    <property type="entry name" value="iPGM_N"/>
    <property type="match status" value="1"/>
</dbReference>
<dbReference type="InterPro" id="IPR005995">
    <property type="entry name" value="Pgm_bpd_ind"/>
</dbReference>
<evidence type="ECO:0000256" key="10">
    <source>
        <dbReference type="HAMAP-Rule" id="MF_01038"/>
    </source>
</evidence>
<keyword evidence="6 10" id="KW-0324">Glycolysis</keyword>
<feature type="binding site" evidence="10 12">
    <location>
        <begin position="156"/>
        <end position="157"/>
    </location>
    <ligand>
        <name>substrate</name>
    </ligand>
</feature>
<feature type="domain" description="BPG-independent PGAM N-terminal" evidence="15">
    <location>
        <begin position="85"/>
        <end position="301"/>
    </location>
</feature>
<evidence type="ECO:0000256" key="13">
    <source>
        <dbReference type="PIRSR" id="PIRSR001492-3"/>
    </source>
</evidence>
<feature type="binding site" evidence="10 12">
    <location>
        <begin position="264"/>
        <end position="267"/>
    </location>
    <ligand>
        <name>substrate</name>
    </ligand>
</feature>
<evidence type="ECO:0000256" key="12">
    <source>
        <dbReference type="PIRSR" id="PIRSR001492-2"/>
    </source>
</evidence>
<reference evidence="16 17" key="1">
    <citation type="journal article" date="2016" name="Nat. Commun.">
        <title>Thousands of microbial genomes shed light on interconnected biogeochemical processes in an aquifer system.</title>
        <authorList>
            <person name="Anantharaman K."/>
            <person name="Brown C.T."/>
            <person name="Hug L.A."/>
            <person name="Sharon I."/>
            <person name="Castelle C.J."/>
            <person name="Probst A.J."/>
            <person name="Thomas B.C."/>
            <person name="Singh A."/>
            <person name="Wilkins M.J."/>
            <person name="Karaoz U."/>
            <person name="Brodie E.L."/>
            <person name="Williams K.H."/>
            <person name="Hubbard S.S."/>
            <person name="Banfield J.F."/>
        </authorList>
    </citation>
    <scope>NUCLEOTIDE SEQUENCE [LARGE SCALE GENOMIC DNA]</scope>
</reference>
<feature type="binding site" evidence="10 13">
    <location>
        <position position="15"/>
    </location>
    <ligand>
        <name>Mn(2+)</name>
        <dbReference type="ChEBI" id="CHEBI:29035"/>
        <label>2</label>
    </ligand>
</feature>
<protein>
    <recommendedName>
        <fullName evidence="9 10">2,3-bisphosphoglycerate-independent phosphoglycerate mutase</fullName>
        <shortName evidence="10">BPG-independent PGAM</shortName>
        <shortName evidence="10">Phosphoglyceromutase</shortName>
        <shortName evidence="10">iPGM</shortName>
        <ecNumber evidence="4 10">5.4.2.12</ecNumber>
    </recommendedName>
</protein>
<feature type="binding site" evidence="10 12">
    <location>
        <position position="126"/>
    </location>
    <ligand>
        <name>substrate</name>
    </ligand>
</feature>
<keyword evidence="7 10" id="KW-0464">Manganese</keyword>
<feature type="binding site" evidence="10 13">
    <location>
        <position position="448"/>
    </location>
    <ligand>
        <name>Mn(2+)</name>
        <dbReference type="ChEBI" id="CHEBI:29035"/>
        <label>2</label>
    </ligand>
</feature>
<feature type="binding site" evidence="10 13">
    <location>
        <position position="447"/>
    </location>
    <ligand>
        <name>Mn(2+)</name>
        <dbReference type="ChEBI" id="CHEBI:29035"/>
        <label>2</label>
    </ligand>
</feature>
<evidence type="ECO:0000256" key="3">
    <source>
        <dbReference type="ARBA" id="ARBA00008819"/>
    </source>
</evidence>
<comment type="caution">
    <text evidence="16">The sequence shown here is derived from an EMBL/GenBank/DDBJ whole genome shotgun (WGS) entry which is preliminary data.</text>
</comment>
<dbReference type="GO" id="GO:0006007">
    <property type="term" value="P:glucose catabolic process"/>
    <property type="evidence" value="ECO:0007669"/>
    <property type="project" value="InterPro"/>
</dbReference>